<feature type="region of interest" description="Disordered" evidence="1">
    <location>
        <begin position="70"/>
        <end position="115"/>
    </location>
</feature>
<comment type="caution">
    <text evidence="2">The sequence shown here is derived from an EMBL/GenBank/DDBJ whole genome shotgun (WGS) entry which is preliminary data.</text>
</comment>
<reference evidence="2 3" key="1">
    <citation type="submission" date="2019-05" db="EMBL/GenBank/DDBJ databases">
        <title>Another draft genome of Portunus trituberculatus and its Hox gene families provides insights of decapod evolution.</title>
        <authorList>
            <person name="Jeong J.-H."/>
            <person name="Song I."/>
            <person name="Kim S."/>
            <person name="Choi T."/>
            <person name="Kim D."/>
            <person name="Ryu S."/>
            <person name="Kim W."/>
        </authorList>
    </citation>
    <scope>NUCLEOTIDE SEQUENCE [LARGE SCALE GENOMIC DNA]</scope>
    <source>
        <tissue evidence="2">Muscle</tissue>
    </source>
</reference>
<sequence>MEIIIQNKPEESVRLVREQREGARHEVLPQPMAFVNWGGQVTRDLAMSHGHVYPSDGLVPAKACLGGRRAATRWRGKPRKSEVGRAERLPSTSPCQVHLRLPSPVHTPEGPILPGLPVSGRRGKAALRCYTFQGKSIPN</sequence>
<dbReference type="Proteomes" id="UP000324222">
    <property type="component" value="Unassembled WGS sequence"/>
</dbReference>
<dbReference type="AlphaFoldDB" id="A0A5B7E4U5"/>
<accession>A0A5B7E4U5</accession>
<evidence type="ECO:0000313" key="3">
    <source>
        <dbReference type="Proteomes" id="UP000324222"/>
    </source>
</evidence>
<organism evidence="2 3">
    <name type="scientific">Portunus trituberculatus</name>
    <name type="common">Swimming crab</name>
    <name type="synonym">Neptunus trituberculatus</name>
    <dbReference type="NCBI Taxonomy" id="210409"/>
    <lineage>
        <taxon>Eukaryota</taxon>
        <taxon>Metazoa</taxon>
        <taxon>Ecdysozoa</taxon>
        <taxon>Arthropoda</taxon>
        <taxon>Crustacea</taxon>
        <taxon>Multicrustacea</taxon>
        <taxon>Malacostraca</taxon>
        <taxon>Eumalacostraca</taxon>
        <taxon>Eucarida</taxon>
        <taxon>Decapoda</taxon>
        <taxon>Pleocyemata</taxon>
        <taxon>Brachyura</taxon>
        <taxon>Eubrachyura</taxon>
        <taxon>Portunoidea</taxon>
        <taxon>Portunidae</taxon>
        <taxon>Portuninae</taxon>
        <taxon>Portunus</taxon>
    </lineage>
</organism>
<dbReference type="EMBL" id="VSRR010001890">
    <property type="protein sequence ID" value="MPC28303.1"/>
    <property type="molecule type" value="Genomic_DNA"/>
</dbReference>
<feature type="compositionally biased region" description="Basic and acidic residues" evidence="1">
    <location>
        <begin position="79"/>
        <end position="88"/>
    </location>
</feature>
<keyword evidence="3" id="KW-1185">Reference proteome</keyword>
<name>A0A5B7E4U5_PORTR</name>
<evidence type="ECO:0000256" key="1">
    <source>
        <dbReference type="SAM" id="MobiDB-lite"/>
    </source>
</evidence>
<gene>
    <name evidence="2" type="ORF">E2C01_021504</name>
</gene>
<evidence type="ECO:0000313" key="2">
    <source>
        <dbReference type="EMBL" id="MPC28303.1"/>
    </source>
</evidence>
<proteinExistence type="predicted"/>
<protein>
    <submittedName>
        <fullName evidence="2">Uncharacterized protein</fullName>
    </submittedName>
</protein>